<evidence type="ECO:0000256" key="1">
    <source>
        <dbReference type="ARBA" id="ARBA00022737"/>
    </source>
</evidence>
<dbReference type="PANTHER" id="PTHR44943:SF4">
    <property type="entry name" value="TPR REPEAT-CONTAINING PROTEIN MJ0798"/>
    <property type="match status" value="1"/>
</dbReference>
<dbReference type="Proteomes" id="UP000587760">
    <property type="component" value="Unassembled WGS sequence"/>
</dbReference>
<dbReference type="InterPro" id="IPR019734">
    <property type="entry name" value="TPR_rpt"/>
</dbReference>
<dbReference type="InterPro" id="IPR051685">
    <property type="entry name" value="Ycf3/AcsC/BcsC/TPR_MFPF"/>
</dbReference>
<dbReference type="NCBIfam" id="NF047372">
    <property type="entry name" value="FlcA_NTERM"/>
    <property type="match status" value="1"/>
</dbReference>
<organism evidence="4 5">
    <name type="scientific">Spirochaeta isovalerica</name>
    <dbReference type="NCBI Taxonomy" id="150"/>
    <lineage>
        <taxon>Bacteria</taxon>
        <taxon>Pseudomonadati</taxon>
        <taxon>Spirochaetota</taxon>
        <taxon>Spirochaetia</taxon>
        <taxon>Spirochaetales</taxon>
        <taxon>Spirochaetaceae</taxon>
        <taxon>Spirochaeta</taxon>
    </lineage>
</organism>
<feature type="compositionally biased region" description="Acidic residues" evidence="3">
    <location>
        <begin position="136"/>
        <end position="173"/>
    </location>
</feature>
<dbReference type="InterPro" id="IPR058123">
    <property type="entry name" value="FlcA_N"/>
</dbReference>
<dbReference type="RefSeq" id="WP_184747370.1">
    <property type="nucleotide sequence ID" value="NZ_JACHGJ010000005.1"/>
</dbReference>
<dbReference type="NCBIfam" id="NF047371">
    <property type="entry name" value="FlcA_CTERM"/>
    <property type="match status" value="1"/>
</dbReference>
<gene>
    <name evidence="4" type="ORF">HNR50_002799</name>
</gene>
<proteinExistence type="predicted"/>
<protein>
    <submittedName>
        <fullName evidence="4">Tetratricopeptide (TPR) repeat protein</fullName>
    </submittedName>
</protein>
<dbReference type="AlphaFoldDB" id="A0A841RBP9"/>
<keyword evidence="2" id="KW-0802">TPR repeat</keyword>
<dbReference type="Pfam" id="PF13432">
    <property type="entry name" value="TPR_16"/>
    <property type="match status" value="1"/>
</dbReference>
<dbReference type="InterPro" id="IPR011990">
    <property type="entry name" value="TPR-like_helical_dom_sf"/>
</dbReference>
<feature type="region of interest" description="Disordered" evidence="3">
    <location>
        <begin position="200"/>
        <end position="221"/>
    </location>
</feature>
<dbReference type="InterPro" id="IPR058109">
    <property type="entry name" value="FlcA_C"/>
</dbReference>
<keyword evidence="5" id="KW-1185">Reference proteome</keyword>
<dbReference type="PANTHER" id="PTHR44943">
    <property type="entry name" value="CELLULOSE SYNTHASE OPERON PROTEIN C"/>
    <property type="match status" value="1"/>
</dbReference>
<dbReference type="SUPFAM" id="SSF48452">
    <property type="entry name" value="TPR-like"/>
    <property type="match status" value="2"/>
</dbReference>
<accession>A0A841RBP9</accession>
<feature type="compositionally biased region" description="Acidic residues" evidence="3">
    <location>
        <begin position="99"/>
        <end position="116"/>
    </location>
</feature>
<evidence type="ECO:0000256" key="2">
    <source>
        <dbReference type="ARBA" id="ARBA00022803"/>
    </source>
</evidence>
<keyword evidence="1" id="KW-0677">Repeat</keyword>
<feature type="region of interest" description="Disordered" evidence="3">
    <location>
        <begin position="233"/>
        <end position="268"/>
    </location>
</feature>
<evidence type="ECO:0000313" key="5">
    <source>
        <dbReference type="Proteomes" id="UP000587760"/>
    </source>
</evidence>
<sequence length="1067" mass="121780">MPDLGIIEDFKLLVNSLGKEPSIVAKEGGSIEDVPAVPAEGSEDAFFGAASSPDDFNLDDRLNQALAEDEPDELVPDLGGFDFAEDDDDNPFGDLGDFTLDDEILDDSADSGESMDDFFPAGEDALSGESGREDLSGEFDDMDGLFDVDSEVDNSAPDDMDGLFDIDAEPDDSGLEEMDALFSEEADGMDSDFGDMEELFEEEEEEDTVEELDGSELEDLPAEEDEFAYSGDASLDDFSFSDEEPHIEDSSGLPSTMGDLFEDGSEEAIPDFVAQETEEEELSFDDFTLDIADSDDSLPSELDEAEDLLPLEDVEDQPEEVIEEIAEELPAFDDDFDLSDEPEISLGDDIEEVEEIGDLELETGDIEDFDMSPGDFGDMDDVGDYSFGDELDAIDEMKEEVQEEEDFSLTEEQFRALKITMSTLPRNLKLAVEEVIAEQKLKKEKYEKFIMLLVNGASPKEIADYLLKTINRKIKLPSGYMKKSGQALEKSKSGFRYIFVHQTWPVLRWVLLGITATWIVGMLSLLFLYRPIKADSLYSKGYEKIYSDQYDEANNLFETAWKGWELGPFFIDGWRNKNWFYKYADAYRDRRQFIEAARKYDQLMRFYPDDIKGMMEYAHMETYDTANYSHAEEILRQVLSVKVNDYEAMLAFGDNYFEWSDEDPAKLEDARFVYATILDSVGGRDEILLRMLRYFLKRKDDVNIRQLKETFAESKETGADPAYFSKVFSELGGYLLDEGEPAEALSILFRAEEVYDEIPDVHYQLARYFRVNEDDNMEELALRKVLFYLDRQTPLKKDKIFMKLDTHRRRGELKFRHRDYLDAENEYRQGIALYENSINRNLIGASSTGGKLYADLGSLYYGNQDYMAALNMYDQAEKNRYITPEIEYHRGYCTYITGNYERALVEFYNAEQGLPGNRNILYALGNTMLKRGNYFGAQSAFTRVIHQLEEVEKNIGYLQIEEKDEHRALIEMYSKAYNNLGVAYFNLARSSADVDKISQAMVSFTRASDYSDLLTRDQETKVRANRPETFDSAGEYLSRDNDNVLDAGGYRVEMDETIHLNVDDVLF</sequence>
<name>A0A841RBP9_9SPIO</name>
<dbReference type="Gene3D" id="1.25.40.10">
    <property type="entry name" value="Tetratricopeptide repeat domain"/>
    <property type="match status" value="3"/>
</dbReference>
<evidence type="ECO:0000256" key="3">
    <source>
        <dbReference type="SAM" id="MobiDB-lite"/>
    </source>
</evidence>
<dbReference type="EMBL" id="JACHGJ010000005">
    <property type="protein sequence ID" value="MBB6481126.1"/>
    <property type="molecule type" value="Genomic_DNA"/>
</dbReference>
<dbReference type="SMART" id="SM00028">
    <property type="entry name" value="TPR"/>
    <property type="match status" value="6"/>
</dbReference>
<feature type="region of interest" description="Disordered" evidence="3">
    <location>
        <begin position="72"/>
        <end position="173"/>
    </location>
</feature>
<comment type="caution">
    <text evidence="4">The sequence shown here is derived from an EMBL/GenBank/DDBJ whole genome shotgun (WGS) entry which is preliminary data.</text>
</comment>
<evidence type="ECO:0000313" key="4">
    <source>
        <dbReference type="EMBL" id="MBB6481126.1"/>
    </source>
</evidence>
<reference evidence="4 5" key="1">
    <citation type="submission" date="2020-08" db="EMBL/GenBank/DDBJ databases">
        <title>Genomic Encyclopedia of Type Strains, Phase IV (KMG-IV): sequencing the most valuable type-strain genomes for metagenomic binning, comparative biology and taxonomic classification.</title>
        <authorList>
            <person name="Goeker M."/>
        </authorList>
    </citation>
    <scope>NUCLEOTIDE SEQUENCE [LARGE SCALE GENOMIC DNA]</scope>
    <source>
        <strain evidence="4 5">DSM 2461</strain>
    </source>
</reference>